<evidence type="ECO:0000313" key="2">
    <source>
        <dbReference type="EMBL" id="CAL2107014.1"/>
    </source>
</evidence>
<organism evidence="2 3">
    <name type="scientific">Tenacibaculum vairaonense</name>
    <dbReference type="NCBI Taxonomy" id="3137860"/>
    <lineage>
        <taxon>Bacteria</taxon>
        <taxon>Pseudomonadati</taxon>
        <taxon>Bacteroidota</taxon>
        <taxon>Flavobacteriia</taxon>
        <taxon>Flavobacteriales</taxon>
        <taxon>Flavobacteriaceae</taxon>
        <taxon>Tenacibaculum</taxon>
    </lineage>
</organism>
<dbReference type="RefSeq" id="WP_348738687.1">
    <property type="nucleotide sequence ID" value="NZ_CAXJRC010000022.1"/>
</dbReference>
<evidence type="ECO:0000313" key="3">
    <source>
        <dbReference type="Proteomes" id="UP001497602"/>
    </source>
</evidence>
<dbReference type="Gene3D" id="3.40.50.1110">
    <property type="entry name" value="SGNH hydrolase"/>
    <property type="match status" value="1"/>
</dbReference>
<protein>
    <submittedName>
        <fullName evidence="2">G-D-S-L family lipolytic protein</fullName>
    </submittedName>
</protein>
<sequence length="558" mass="58198">MKKTIKYTFISALFLGLAACDVDNTLPEIKNPETAVVNLDKGSADFSNYIAVGASFTAGFTDGALFAIGQQNSFPNILASKFKMGNGGDFNQPLMGDNIGGLLNPATNMAAPNAEPRFYFDPTTRAPKRLTDKPGTILGAPATNAPNFHNYGIPGAKSYHFVAPGYGSAAGLVTVPPTANPYFVRMAPTQSTVIAEAASKAPTFFTMSEVGGNDVLGYAISGGIGIDQTGKGNPLSAYGSNDITDPTVFAGVFSGMVNALTGTGAKGVVATVPYITSLPYFTTVPHNPLDPRTNASLKAQIPTLNTVYGAINAVFTAVGQTDRVIEFKYTEGNPVVIIDEDAPDLTTTIITALNNNPQFPAFVQQFGLPAAAAPNVANLLGATYGKARPATKEDLIVLPSSGIIGEVNAANVDALKAQGLPDALAAQFSAEGVTLPLADQWVLTPQEQASIKTATDAYNTTIESLVTGNANVALVDFKAILEEASKGIMFDEFNVNTSLVFGGLVGLDGIHLTGRGYALMANKILEAIDSKFGSNFKNATNGFAKAADYPTNYSPALK</sequence>
<dbReference type="Proteomes" id="UP001497602">
    <property type="component" value="Unassembled WGS sequence"/>
</dbReference>
<comment type="caution">
    <text evidence="2">The sequence shown here is derived from an EMBL/GenBank/DDBJ whole genome shotgun (WGS) entry which is preliminary data.</text>
</comment>
<reference evidence="2 3" key="1">
    <citation type="submission" date="2024-05" db="EMBL/GenBank/DDBJ databases">
        <authorList>
            <person name="Duchaud E."/>
        </authorList>
    </citation>
    <scope>NUCLEOTIDE SEQUENCE [LARGE SCALE GENOMIC DNA]</scope>
    <source>
        <strain evidence="2">Ena-SAMPLE-TAB-13-05-2024-13:56:06:370-140305</strain>
    </source>
</reference>
<feature type="chain" id="PRO_5047200181" evidence="1">
    <location>
        <begin position="19"/>
        <end position="558"/>
    </location>
</feature>
<dbReference type="EMBL" id="CAXJRC010000022">
    <property type="protein sequence ID" value="CAL2107014.1"/>
    <property type="molecule type" value="Genomic_DNA"/>
</dbReference>
<gene>
    <name evidence="2" type="ORF">T190115A13A_20294</name>
</gene>
<feature type="signal peptide" evidence="1">
    <location>
        <begin position="1"/>
        <end position="18"/>
    </location>
</feature>
<keyword evidence="3" id="KW-1185">Reference proteome</keyword>
<accession>A0ABP1FFG1</accession>
<dbReference type="SUPFAM" id="SSF52266">
    <property type="entry name" value="SGNH hydrolase"/>
    <property type="match status" value="2"/>
</dbReference>
<proteinExistence type="predicted"/>
<keyword evidence="1" id="KW-0732">Signal</keyword>
<dbReference type="InterPro" id="IPR036514">
    <property type="entry name" value="SGNH_hydro_sf"/>
</dbReference>
<name>A0ABP1FFG1_9FLAO</name>
<evidence type="ECO:0000256" key="1">
    <source>
        <dbReference type="SAM" id="SignalP"/>
    </source>
</evidence>
<dbReference type="PROSITE" id="PS51257">
    <property type="entry name" value="PROKAR_LIPOPROTEIN"/>
    <property type="match status" value="1"/>
</dbReference>